<evidence type="ECO:0008006" key="3">
    <source>
        <dbReference type="Google" id="ProtNLM"/>
    </source>
</evidence>
<dbReference type="RefSeq" id="WP_074886021.1">
    <property type="nucleotide sequence ID" value="NZ_FOXO01000007.1"/>
</dbReference>
<dbReference type="Proteomes" id="UP000182624">
    <property type="component" value="Unassembled WGS sequence"/>
</dbReference>
<sequence>MDIQKKQKLLDLIDKAGKGSIEAAEEIAMAYFTGSLEGKKNLVKAKKWASYAAKHGSENAADILKKLS</sequence>
<dbReference type="Gene3D" id="1.25.40.10">
    <property type="entry name" value="Tetratricopeptide repeat domain"/>
    <property type="match status" value="1"/>
</dbReference>
<dbReference type="EMBL" id="FOXO01000007">
    <property type="protein sequence ID" value="SFP76134.1"/>
    <property type="molecule type" value="Genomic_DNA"/>
</dbReference>
<gene>
    <name evidence="1" type="ORF">SAMN04487928_107143</name>
</gene>
<accession>A0A1I5SZA7</accession>
<proteinExistence type="predicted"/>
<keyword evidence="2" id="KW-1185">Reference proteome</keyword>
<name>A0A1I5SZA7_9FIRM</name>
<protein>
    <recommendedName>
        <fullName evidence="3">Sel1 repeat-containing protein</fullName>
    </recommendedName>
</protein>
<reference evidence="2" key="1">
    <citation type="submission" date="2016-10" db="EMBL/GenBank/DDBJ databases">
        <authorList>
            <person name="Varghese N."/>
            <person name="Submissions S."/>
        </authorList>
    </citation>
    <scope>NUCLEOTIDE SEQUENCE [LARGE SCALE GENOMIC DNA]</scope>
    <source>
        <strain evidence="2">P18</strain>
    </source>
</reference>
<dbReference type="OrthoDB" id="2005313at2"/>
<evidence type="ECO:0000313" key="2">
    <source>
        <dbReference type="Proteomes" id="UP000182624"/>
    </source>
</evidence>
<organism evidence="1 2">
    <name type="scientific">Butyrivibrio proteoclasticus</name>
    <dbReference type="NCBI Taxonomy" id="43305"/>
    <lineage>
        <taxon>Bacteria</taxon>
        <taxon>Bacillati</taxon>
        <taxon>Bacillota</taxon>
        <taxon>Clostridia</taxon>
        <taxon>Lachnospirales</taxon>
        <taxon>Lachnospiraceae</taxon>
        <taxon>Butyrivibrio</taxon>
    </lineage>
</organism>
<dbReference type="InterPro" id="IPR011990">
    <property type="entry name" value="TPR-like_helical_dom_sf"/>
</dbReference>
<evidence type="ECO:0000313" key="1">
    <source>
        <dbReference type="EMBL" id="SFP76134.1"/>
    </source>
</evidence>
<dbReference type="AlphaFoldDB" id="A0A1I5SZA7"/>